<proteinExistence type="inferred from homology"/>
<dbReference type="GO" id="GO:0006264">
    <property type="term" value="P:mitochondrial DNA replication"/>
    <property type="evidence" value="ECO:0007669"/>
    <property type="project" value="TreeGrafter"/>
</dbReference>
<evidence type="ECO:0000256" key="8">
    <source>
        <dbReference type="SAM" id="MobiDB-lite"/>
    </source>
</evidence>
<keyword evidence="3" id="KW-0808">Transferase</keyword>
<dbReference type="OrthoDB" id="5988181at2759"/>
<comment type="catalytic activity">
    <reaction evidence="5">
        <text>ssDNA + n NTP = ssDNA/pppN(pN)n-1 hybrid + (n-1) diphosphate.</text>
        <dbReference type="EC" id="2.7.7.102"/>
    </reaction>
</comment>
<feature type="compositionally biased region" description="Polar residues" evidence="8">
    <location>
        <begin position="534"/>
        <end position="555"/>
    </location>
</feature>
<dbReference type="AlphaFoldDB" id="A0A8J1TBJ6"/>
<evidence type="ECO:0000256" key="3">
    <source>
        <dbReference type="ARBA" id="ARBA00022932"/>
    </source>
</evidence>
<keyword evidence="3" id="KW-0239">DNA-directed DNA polymerase</keyword>
<evidence type="ECO:0000313" key="10">
    <source>
        <dbReference type="Proteomes" id="UP000749559"/>
    </source>
</evidence>
<keyword evidence="3" id="KW-0548">Nucleotidyltransferase</keyword>
<organism evidence="9 10">
    <name type="scientific">Owenia fusiformis</name>
    <name type="common">Polychaete worm</name>
    <dbReference type="NCBI Taxonomy" id="6347"/>
    <lineage>
        <taxon>Eukaryota</taxon>
        <taxon>Metazoa</taxon>
        <taxon>Spiralia</taxon>
        <taxon>Lophotrochozoa</taxon>
        <taxon>Annelida</taxon>
        <taxon>Polychaeta</taxon>
        <taxon>Sedentaria</taxon>
        <taxon>Canalipalpata</taxon>
        <taxon>Sabellida</taxon>
        <taxon>Oweniida</taxon>
        <taxon>Oweniidae</taxon>
        <taxon>Owenia</taxon>
    </lineage>
</organism>
<dbReference type="Pfam" id="PF03121">
    <property type="entry name" value="Herpes_UL52"/>
    <property type="match status" value="1"/>
</dbReference>
<evidence type="ECO:0000256" key="2">
    <source>
        <dbReference type="ARBA" id="ARBA00012417"/>
    </source>
</evidence>
<gene>
    <name evidence="9" type="ORF">OFUS_LOCUS23439</name>
</gene>
<dbReference type="EC" id="2.7.7.7" evidence="2"/>
<reference evidence="9" key="1">
    <citation type="submission" date="2022-03" db="EMBL/GenBank/DDBJ databases">
        <authorList>
            <person name="Martin C."/>
        </authorList>
    </citation>
    <scope>NUCLEOTIDE SEQUENCE</scope>
</reference>
<feature type="region of interest" description="Disordered" evidence="8">
    <location>
        <begin position="534"/>
        <end position="556"/>
    </location>
</feature>
<accession>A0A8J1TBJ6</accession>
<comment type="caution">
    <text evidence="9">The sequence shown here is derived from an EMBL/GenBank/DDBJ whole genome shotgun (WGS) entry which is preliminary data.</text>
</comment>
<dbReference type="GO" id="GO:0005759">
    <property type="term" value="C:mitochondrial matrix"/>
    <property type="evidence" value="ECO:0007669"/>
    <property type="project" value="TreeGrafter"/>
</dbReference>
<comment type="catalytic activity">
    <reaction evidence="7">
        <text>DNA(n) + a 2'-deoxyribonucleoside 5'-triphosphate = DNA(n+1) + diphosphate</text>
        <dbReference type="Rhea" id="RHEA:22508"/>
        <dbReference type="Rhea" id="RHEA-COMP:17339"/>
        <dbReference type="Rhea" id="RHEA-COMP:17340"/>
        <dbReference type="ChEBI" id="CHEBI:33019"/>
        <dbReference type="ChEBI" id="CHEBI:61560"/>
        <dbReference type="ChEBI" id="CHEBI:173112"/>
        <dbReference type="EC" id="2.7.7.7"/>
    </reaction>
    <physiologicalReaction direction="left-to-right" evidence="7">
        <dbReference type="Rhea" id="RHEA:22509"/>
    </physiologicalReaction>
</comment>
<dbReference type="EC" id="2.7.7.102" evidence="6"/>
<evidence type="ECO:0000256" key="7">
    <source>
        <dbReference type="ARBA" id="ARBA00047303"/>
    </source>
</evidence>
<dbReference type="GO" id="GO:0042276">
    <property type="term" value="P:error-prone translesion synthesis"/>
    <property type="evidence" value="ECO:0007669"/>
    <property type="project" value="InterPro"/>
</dbReference>
<dbReference type="GO" id="GO:0003682">
    <property type="term" value="F:chromatin binding"/>
    <property type="evidence" value="ECO:0007669"/>
    <property type="project" value="TreeGrafter"/>
</dbReference>
<evidence type="ECO:0000256" key="1">
    <source>
        <dbReference type="ARBA" id="ARBA00009762"/>
    </source>
</evidence>
<evidence type="ECO:0000256" key="5">
    <source>
        <dbReference type="ARBA" id="ARBA00044677"/>
    </source>
</evidence>
<sequence length="588" mass="66996">MMHMMAENSSVLISGLSFYSTKNKKQVEQRNSVKRKLEERETNLKKHVVPTPYKCGMFGESPVWESFYSQEEAFKRARQYSKSLHVFANESKTFVESTGKRTYFVTSYDQFWHVYKQLALNQRCYYEIIPHEAVCKLYFDLEFNRALNPTVNDVKMMDTFLKLISEQLKHVFNIDCNPEDIIDLDASTDAKFSRHLIYVLKDVAFQNNIEAGKFVKYVCQSLLDTIRNQIQDKCDTSAGTSFQTELSISDLEGLLVNDKHGHSNLFCDTGVYTKNRNFRLYLSSKRGKNNHLRLSKWNKYSPKPTKTTRDIEKRIFLDSLIANVKYTPNLKLLTFNGPGLSVATVVKDNNSSIGDHSTLNNIIGYKSSPYPEIDTYVGSIINKGGVQGQIRRWTYFSSGELIVYDIIKNRYCENINRAHKSNNIIIVADLKAGVIYQKCHDPECRDSGFKSQNYPIPPEYLPANYFLGNDSDFFDDIEDDMEISDADLVEAVAQIEHLSSSDVTNKIGDINNTQINVSEHNSKCLVTTHMPTASSVNQNQSVESTDTTKVNNGTKAESDDITEIEFDDDINDVDLLTCLDAVEASKMS</sequence>
<evidence type="ECO:0000313" key="9">
    <source>
        <dbReference type="EMBL" id="CAH1799428.1"/>
    </source>
</evidence>
<dbReference type="PANTHER" id="PTHR31399:SF0">
    <property type="entry name" value="DNA-DIRECTED PRIMASE_POLYMERASE PROTEIN"/>
    <property type="match status" value="1"/>
</dbReference>
<dbReference type="EMBL" id="CAIIXF020000011">
    <property type="protein sequence ID" value="CAH1799428.1"/>
    <property type="molecule type" value="Genomic_DNA"/>
</dbReference>
<keyword evidence="10" id="KW-1185">Reference proteome</keyword>
<dbReference type="GO" id="GO:0005634">
    <property type="term" value="C:nucleus"/>
    <property type="evidence" value="ECO:0007669"/>
    <property type="project" value="TreeGrafter"/>
</dbReference>
<protein>
    <recommendedName>
        <fullName evidence="4">DNA-directed primase/polymerase protein</fullName>
        <ecNumber evidence="6">2.7.7.102</ecNumber>
        <ecNumber evidence="2">2.7.7.7</ecNumber>
    </recommendedName>
</protein>
<evidence type="ECO:0000256" key="6">
    <source>
        <dbReference type="ARBA" id="ARBA00044768"/>
    </source>
</evidence>
<dbReference type="GO" id="GO:0031297">
    <property type="term" value="P:replication fork processing"/>
    <property type="evidence" value="ECO:0007669"/>
    <property type="project" value="TreeGrafter"/>
</dbReference>
<evidence type="ECO:0000256" key="4">
    <source>
        <dbReference type="ARBA" id="ARBA00026139"/>
    </source>
</evidence>
<dbReference type="GO" id="GO:0009411">
    <property type="term" value="P:response to UV"/>
    <property type="evidence" value="ECO:0007669"/>
    <property type="project" value="TreeGrafter"/>
</dbReference>
<name>A0A8J1TBJ6_OWEFU</name>
<dbReference type="PANTHER" id="PTHR31399">
    <property type="entry name" value="DNA-DIRECTED PRIMASE / POLYMERASE PROTEIN"/>
    <property type="match status" value="1"/>
</dbReference>
<dbReference type="InterPro" id="IPR044917">
    <property type="entry name" value="PRIMPOL"/>
</dbReference>
<comment type="similarity">
    <text evidence="1">Belongs to the eukaryotic-type primase small subunit family.</text>
</comment>
<dbReference type="GO" id="GO:0003887">
    <property type="term" value="F:DNA-directed DNA polymerase activity"/>
    <property type="evidence" value="ECO:0007669"/>
    <property type="project" value="UniProtKB-KW"/>
</dbReference>
<dbReference type="Proteomes" id="UP000749559">
    <property type="component" value="Unassembled WGS sequence"/>
</dbReference>